<protein>
    <recommendedName>
        <fullName evidence="10">Ig-like domain-containing protein</fullName>
    </recommendedName>
</protein>
<dbReference type="PROSITE" id="PS50835">
    <property type="entry name" value="IG_LIKE"/>
    <property type="match status" value="4"/>
</dbReference>
<dbReference type="GeneTree" id="ENSGT01140000282577"/>
<evidence type="ECO:0000256" key="2">
    <source>
        <dbReference type="ARBA" id="ARBA00022475"/>
    </source>
</evidence>
<dbReference type="PANTHER" id="PTHR11481">
    <property type="entry name" value="IMMUNOGLOBULIN FC RECEPTOR"/>
    <property type="match status" value="1"/>
</dbReference>
<keyword evidence="6" id="KW-0325">Glycoprotein</keyword>
<proteinExistence type="predicted"/>
<dbReference type="AlphaFoldDB" id="A0A3B4DX29"/>
<gene>
    <name evidence="11" type="primary">PECAM1</name>
</gene>
<feature type="domain" description="Ig-like" evidence="10">
    <location>
        <begin position="582"/>
        <end position="668"/>
    </location>
</feature>
<dbReference type="InterPro" id="IPR050488">
    <property type="entry name" value="Ig_Fc_receptor"/>
</dbReference>
<dbReference type="PANTHER" id="PTHR11481:SF58">
    <property type="entry name" value="ALLERGIN-1"/>
    <property type="match status" value="1"/>
</dbReference>
<feature type="domain" description="Ig-like" evidence="10">
    <location>
        <begin position="398"/>
        <end position="478"/>
    </location>
</feature>
<feature type="region of interest" description="Disordered" evidence="8">
    <location>
        <begin position="745"/>
        <end position="837"/>
    </location>
</feature>
<keyword evidence="7" id="KW-0393">Immunoglobulin domain</keyword>
<dbReference type="Pfam" id="PF13927">
    <property type="entry name" value="Ig_3"/>
    <property type="match status" value="1"/>
</dbReference>
<dbReference type="InterPro" id="IPR040878">
    <property type="entry name" value="IL-40-like_Ig"/>
</dbReference>
<keyword evidence="4 9" id="KW-0472">Membrane</keyword>
<dbReference type="Gene3D" id="2.60.40.10">
    <property type="entry name" value="Immunoglobulins"/>
    <property type="match status" value="5"/>
</dbReference>
<evidence type="ECO:0000256" key="1">
    <source>
        <dbReference type="ARBA" id="ARBA00004236"/>
    </source>
</evidence>
<keyword evidence="5" id="KW-1015">Disulfide bond</keyword>
<dbReference type="SUPFAM" id="SSF48726">
    <property type="entry name" value="Immunoglobulin"/>
    <property type="match status" value="4"/>
</dbReference>
<dbReference type="Proteomes" id="UP001501920">
    <property type="component" value="Chromosome 14"/>
</dbReference>
<dbReference type="InterPro" id="IPR036179">
    <property type="entry name" value="Ig-like_dom_sf"/>
</dbReference>
<name>A0A3B4DX29_PYGNA</name>
<dbReference type="InterPro" id="IPR007110">
    <property type="entry name" value="Ig-like_dom"/>
</dbReference>
<dbReference type="GO" id="GO:0009897">
    <property type="term" value="C:external side of plasma membrane"/>
    <property type="evidence" value="ECO:0007669"/>
    <property type="project" value="TreeGrafter"/>
</dbReference>
<evidence type="ECO:0000256" key="6">
    <source>
        <dbReference type="ARBA" id="ARBA00023180"/>
    </source>
</evidence>
<keyword evidence="9" id="KW-0812">Transmembrane</keyword>
<keyword evidence="12" id="KW-1185">Reference proteome</keyword>
<dbReference type="Pfam" id="PF13895">
    <property type="entry name" value="Ig_2"/>
    <property type="match status" value="2"/>
</dbReference>
<evidence type="ECO:0000256" key="9">
    <source>
        <dbReference type="SAM" id="Phobius"/>
    </source>
</evidence>
<feature type="domain" description="Ig-like" evidence="10">
    <location>
        <begin position="310"/>
        <end position="385"/>
    </location>
</feature>
<sequence length="837" mass="93574">MGHLCKYLQYRAVLQQEYNMVRHCQNDSLLKCASKSKHKCVHPEEAAVISSSWRKQKKEVLYRTGLAPRLNTSHSLASVCSHSHCSPGTMERWPPWLTLVLISVSTLCQDGKAQLQSALTIDWVKLTLLPNITVDHGTNVTLRCEAMVSHSYSQLIHTFTFMLGNNVIYSKNSSEAVVERSLAPARASNSGKYKCHVKVRNKQQSSNSQTLSVKGLPTPQLKVLPDVVYEGDEIVATCSAPEETGSLIFYFYNNDQDFTVSSSTNSVTISIEVKDRDNYLHCNYRLVMLSREVSNNSNTVKVIVQDYNITSSIRIRPDTNVVEGDRVYVSCSVSSFPQTDLEIFLIKNKLLYHSRASFTHSFDTTVNDSGKYVCKAEMGKVQKISTDILVVAELFSVPDLSMTPEQVFEGRSFSLSCWSSMISQQRINRTDVKYTLNKNEQPLKTGQIFKFTANQTTNGNYTCTAEAKGVNKTSKQLTIDVKVPVSTPVIRAVGEVIVKQPFQILCESMLGTLPITYTLLKSQSQLYRMTTTGPLRTALFNITSIYQKDEIHSFTCQAENGAGNREFSKVLTSAVIEPVSKPKLTLSPEDHTITEGKNVTFFCSVKEGTVPVTFRWYRKGNTQPLFTSYPSGTKGEHVVQSVSREFRGMYYCEASNDAKETKRSDDVSIAVNLAGWKKVVIAVICILILVLIVTILVLFLKKTAPPREATRKRKRAVELSAKSARPKSNDPMRMSLTLDIEDNTAFNSTPGVMGRNVWSEDVSDSENDEPSREKECEELRYTEMHPQQTVDDEKAPMQESVALNGEVQECTEGAKDEGASDSAVEYVQLNHSEPDPE</sequence>
<dbReference type="OMA" id="FLSCDYE"/>
<comment type="subcellular location">
    <subcellularLocation>
        <location evidence="1">Cell membrane</location>
    </subcellularLocation>
</comment>
<dbReference type="SMART" id="SM00409">
    <property type="entry name" value="IG"/>
    <property type="match status" value="4"/>
</dbReference>
<reference evidence="11" key="3">
    <citation type="submission" date="2025-09" db="UniProtKB">
        <authorList>
            <consortium name="Ensembl"/>
        </authorList>
    </citation>
    <scope>IDENTIFICATION</scope>
</reference>
<keyword evidence="2" id="KW-1003">Cell membrane</keyword>
<dbReference type="InterPro" id="IPR003599">
    <property type="entry name" value="Ig_sub"/>
</dbReference>
<dbReference type="FunFam" id="2.60.40.10:FF:000357">
    <property type="entry name" value="Fc receptor like 1"/>
    <property type="match status" value="1"/>
</dbReference>
<feature type="transmembrane region" description="Helical" evidence="9">
    <location>
        <begin position="679"/>
        <end position="700"/>
    </location>
</feature>
<dbReference type="Ensembl" id="ENSPNAT00000002201.2">
    <property type="protein sequence ID" value="ENSPNAP00000027616.2"/>
    <property type="gene ID" value="ENSPNAG00000013094.2"/>
</dbReference>
<evidence type="ECO:0000313" key="11">
    <source>
        <dbReference type="Ensembl" id="ENSPNAP00000027616.2"/>
    </source>
</evidence>
<dbReference type="STRING" id="42514.ENSPNAP00000027616"/>
<dbReference type="InterPro" id="IPR013783">
    <property type="entry name" value="Ig-like_fold"/>
</dbReference>
<keyword evidence="9" id="KW-1133">Transmembrane helix</keyword>
<dbReference type="GO" id="GO:0004888">
    <property type="term" value="F:transmembrane signaling receptor activity"/>
    <property type="evidence" value="ECO:0007669"/>
    <property type="project" value="TreeGrafter"/>
</dbReference>
<keyword evidence="3" id="KW-0732">Signal</keyword>
<dbReference type="Pfam" id="PF17736">
    <property type="entry name" value="Ig_C17orf99"/>
    <property type="match status" value="1"/>
</dbReference>
<feature type="domain" description="Ig-like" evidence="10">
    <location>
        <begin position="95"/>
        <end position="212"/>
    </location>
</feature>
<evidence type="ECO:0000256" key="4">
    <source>
        <dbReference type="ARBA" id="ARBA00023136"/>
    </source>
</evidence>
<dbReference type="GO" id="GO:0006955">
    <property type="term" value="P:immune response"/>
    <property type="evidence" value="ECO:0007669"/>
    <property type="project" value="TreeGrafter"/>
</dbReference>
<feature type="compositionally biased region" description="Basic and acidic residues" evidence="8">
    <location>
        <begin position="769"/>
        <end position="783"/>
    </location>
</feature>
<feature type="region of interest" description="Disordered" evidence="8">
    <location>
        <begin position="710"/>
        <end position="733"/>
    </location>
</feature>
<evidence type="ECO:0000256" key="3">
    <source>
        <dbReference type="ARBA" id="ARBA00022729"/>
    </source>
</evidence>
<reference evidence="11 12" key="1">
    <citation type="submission" date="2020-10" db="EMBL/GenBank/DDBJ databases">
        <title>Pygocentrus nattereri (red-bellied piranha) genome, fPygNat1, primary haplotype.</title>
        <authorList>
            <person name="Myers G."/>
            <person name="Meyer A."/>
            <person name="Karagic N."/>
            <person name="Pippel M."/>
            <person name="Winkler S."/>
            <person name="Tracey A."/>
            <person name="Wood J."/>
            <person name="Formenti G."/>
            <person name="Howe K."/>
            <person name="Fedrigo O."/>
            <person name="Jarvis E.D."/>
        </authorList>
    </citation>
    <scope>NUCLEOTIDE SEQUENCE [LARGE SCALE GENOMIC DNA]</scope>
</reference>
<evidence type="ECO:0000313" key="12">
    <source>
        <dbReference type="Proteomes" id="UP001501920"/>
    </source>
</evidence>
<organism evidence="11 12">
    <name type="scientific">Pygocentrus nattereri</name>
    <name type="common">Red-bellied piranha</name>
    <dbReference type="NCBI Taxonomy" id="42514"/>
    <lineage>
        <taxon>Eukaryota</taxon>
        <taxon>Metazoa</taxon>
        <taxon>Chordata</taxon>
        <taxon>Craniata</taxon>
        <taxon>Vertebrata</taxon>
        <taxon>Euteleostomi</taxon>
        <taxon>Actinopterygii</taxon>
        <taxon>Neopterygii</taxon>
        <taxon>Teleostei</taxon>
        <taxon>Ostariophysi</taxon>
        <taxon>Characiformes</taxon>
        <taxon>Characoidei</taxon>
        <taxon>Pygocentrus</taxon>
    </lineage>
</organism>
<evidence type="ECO:0000256" key="7">
    <source>
        <dbReference type="ARBA" id="ARBA00023319"/>
    </source>
</evidence>
<evidence type="ECO:0000259" key="10">
    <source>
        <dbReference type="PROSITE" id="PS50835"/>
    </source>
</evidence>
<dbReference type="GO" id="GO:0007166">
    <property type="term" value="P:cell surface receptor signaling pathway"/>
    <property type="evidence" value="ECO:0007669"/>
    <property type="project" value="TreeGrafter"/>
</dbReference>
<reference evidence="11" key="2">
    <citation type="submission" date="2025-08" db="UniProtKB">
        <authorList>
            <consortium name="Ensembl"/>
        </authorList>
    </citation>
    <scope>IDENTIFICATION</scope>
</reference>
<accession>A0A3B4DX29</accession>
<evidence type="ECO:0000256" key="5">
    <source>
        <dbReference type="ARBA" id="ARBA00023157"/>
    </source>
</evidence>
<evidence type="ECO:0000256" key="8">
    <source>
        <dbReference type="SAM" id="MobiDB-lite"/>
    </source>
</evidence>